<keyword evidence="3" id="KW-1185">Reference proteome</keyword>
<dbReference type="InParanoid" id="A0A0C3AFL7"/>
<proteinExistence type="predicted"/>
<evidence type="ECO:0000256" key="1">
    <source>
        <dbReference type="SAM" id="MobiDB-lite"/>
    </source>
</evidence>
<feature type="compositionally biased region" description="Low complexity" evidence="1">
    <location>
        <begin position="65"/>
        <end position="76"/>
    </location>
</feature>
<dbReference type="HOGENOM" id="CLU_072841_0_0_1"/>
<gene>
    <name evidence="2" type="ORF">SCLCIDRAFT_116972</name>
</gene>
<feature type="compositionally biased region" description="Pro residues" evidence="1">
    <location>
        <begin position="52"/>
        <end position="64"/>
    </location>
</feature>
<name>A0A0C3AFL7_9AGAM</name>
<evidence type="ECO:0000313" key="3">
    <source>
        <dbReference type="Proteomes" id="UP000053989"/>
    </source>
</evidence>
<evidence type="ECO:0000313" key="2">
    <source>
        <dbReference type="EMBL" id="KIM63712.1"/>
    </source>
</evidence>
<protein>
    <submittedName>
        <fullName evidence="2">Uncharacterized protein</fullName>
    </submittedName>
</protein>
<dbReference type="OrthoDB" id="3252109at2759"/>
<sequence>MSSGRKRPQCHSCGTTMQGHTRKGRGKYICPDFSASIVDSVTMRSHSRSTPLPSPPVSPSPSPSPTSVSPPAYTPTFNPPPGDNWHWRNPNWRSPARESINIADSLTRASLAPTEPNTEYQANIQGGHFSYSVTFQAPKQEPDDSNGLWEDGDNDEVGSTHSEYFGEFTPTPLNPASPRSWSPCLGANSFNSTLRESTPLFNVFRTRRTDVPKVTRAAEEEGKHVCVIDAPPHYSGTAKLPREKANGTVWILVSDREDDLRYALDSQQRGMPGTLFPEEHTVKNSGFLDVLFAGLVGGLVVACGFKYL</sequence>
<dbReference type="EMBL" id="KN822033">
    <property type="protein sequence ID" value="KIM63712.1"/>
    <property type="molecule type" value="Genomic_DNA"/>
</dbReference>
<reference evidence="3" key="2">
    <citation type="submission" date="2015-01" db="EMBL/GenBank/DDBJ databases">
        <title>Evolutionary Origins and Diversification of the Mycorrhizal Mutualists.</title>
        <authorList>
            <consortium name="DOE Joint Genome Institute"/>
            <consortium name="Mycorrhizal Genomics Consortium"/>
            <person name="Kohler A."/>
            <person name="Kuo A."/>
            <person name="Nagy L.G."/>
            <person name="Floudas D."/>
            <person name="Copeland A."/>
            <person name="Barry K.W."/>
            <person name="Cichocki N."/>
            <person name="Veneault-Fourrey C."/>
            <person name="LaButti K."/>
            <person name="Lindquist E.A."/>
            <person name="Lipzen A."/>
            <person name="Lundell T."/>
            <person name="Morin E."/>
            <person name="Murat C."/>
            <person name="Riley R."/>
            <person name="Ohm R."/>
            <person name="Sun H."/>
            <person name="Tunlid A."/>
            <person name="Henrissat B."/>
            <person name="Grigoriev I.V."/>
            <person name="Hibbett D.S."/>
            <person name="Martin F."/>
        </authorList>
    </citation>
    <scope>NUCLEOTIDE SEQUENCE [LARGE SCALE GENOMIC DNA]</scope>
    <source>
        <strain evidence="3">Foug A</strain>
    </source>
</reference>
<feature type="region of interest" description="Disordered" evidence="1">
    <location>
        <begin position="41"/>
        <end position="91"/>
    </location>
</feature>
<dbReference type="Proteomes" id="UP000053989">
    <property type="component" value="Unassembled WGS sequence"/>
</dbReference>
<reference evidence="2 3" key="1">
    <citation type="submission" date="2014-04" db="EMBL/GenBank/DDBJ databases">
        <authorList>
            <consortium name="DOE Joint Genome Institute"/>
            <person name="Kuo A."/>
            <person name="Kohler A."/>
            <person name="Nagy L.G."/>
            <person name="Floudas D."/>
            <person name="Copeland A."/>
            <person name="Barry K.W."/>
            <person name="Cichocki N."/>
            <person name="Veneault-Fourrey C."/>
            <person name="LaButti K."/>
            <person name="Lindquist E.A."/>
            <person name="Lipzen A."/>
            <person name="Lundell T."/>
            <person name="Morin E."/>
            <person name="Murat C."/>
            <person name="Sun H."/>
            <person name="Tunlid A."/>
            <person name="Henrissat B."/>
            <person name="Grigoriev I.V."/>
            <person name="Hibbett D.S."/>
            <person name="Martin F."/>
            <person name="Nordberg H.P."/>
            <person name="Cantor M.N."/>
            <person name="Hua S.X."/>
        </authorList>
    </citation>
    <scope>NUCLEOTIDE SEQUENCE [LARGE SCALE GENOMIC DNA]</scope>
    <source>
        <strain evidence="2 3">Foug A</strain>
    </source>
</reference>
<accession>A0A0C3AFL7</accession>
<dbReference type="AlphaFoldDB" id="A0A0C3AFL7"/>
<organism evidence="2 3">
    <name type="scientific">Scleroderma citrinum Foug A</name>
    <dbReference type="NCBI Taxonomy" id="1036808"/>
    <lineage>
        <taxon>Eukaryota</taxon>
        <taxon>Fungi</taxon>
        <taxon>Dikarya</taxon>
        <taxon>Basidiomycota</taxon>
        <taxon>Agaricomycotina</taxon>
        <taxon>Agaricomycetes</taxon>
        <taxon>Agaricomycetidae</taxon>
        <taxon>Boletales</taxon>
        <taxon>Sclerodermatineae</taxon>
        <taxon>Sclerodermataceae</taxon>
        <taxon>Scleroderma</taxon>
    </lineage>
</organism>
<dbReference type="STRING" id="1036808.A0A0C3AFL7"/>
<feature type="region of interest" description="Disordered" evidence="1">
    <location>
        <begin position="1"/>
        <end position="28"/>
    </location>
</feature>